<feature type="region of interest" description="Disordered" evidence="1">
    <location>
        <begin position="31"/>
        <end position="142"/>
    </location>
</feature>
<evidence type="ECO:0000256" key="1">
    <source>
        <dbReference type="SAM" id="MobiDB-lite"/>
    </source>
</evidence>
<protein>
    <submittedName>
        <fullName evidence="2">Uncharacterized protein</fullName>
    </submittedName>
</protein>
<evidence type="ECO:0000313" key="2">
    <source>
        <dbReference type="EMBL" id="CAI9168150.1"/>
    </source>
</evidence>
<dbReference type="EMBL" id="OX459964">
    <property type="protein sequence ID" value="CAI9168150.1"/>
    <property type="molecule type" value="Genomic_DNA"/>
</dbReference>
<gene>
    <name evidence="2" type="ORF">MRATA1EN1_LOCUS17112</name>
</gene>
<feature type="compositionally biased region" description="Low complexity" evidence="1">
    <location>
        <begin position="44"/>
        <end position="56"/>
    </location>
</feature>
<feature type="compositionally biased region" description="Low complexity" evidence="1">
    <location>
        <begin position="118"/>
        <end position="129"/>
    </location>
</feature>
<organism evidence="2 3">
    <name type="scientific">Rangifer tarandus platyrhynchus</name>
    <name type="common">Svalbard reindeer</name>
    <dbReference type="NCBI Taxonomy" id="3082113"/>
    <lineage>
        <taxon>Eukaryota</taxon>
        <taxon>Metazoa</taxon>
        <taxon>Chordata</taxon>
        <taxon>Craniata</taxon>
        <taxon>Vertebrata</taxon>
        <taxon>Euteleostomi</taxon>
        <taxon>Mammalia</taxon>
        <taxon>Eutheria</taxon>
        <taxon>Laurasiatheria</taxon>
        <taxon>Artiodactyla</taxon>
        <taxon>Ruminantia</taxon>
        <taxon>Pecora</taxon>
        <taxon>Cervidae</taxon>
        <taxon>Odocoileinae</taxon>
        <taxon>Rangifer</taxon>
    </lineage>
</organism>
<feature type="region of interest" description="Disordered" evidence="1">
    <location>
        <begin position="1"/>
        <end position="20"/>
    </location>
</feature>
<feature type="compositionally biased region" description="Basic residues" evidence="1">
    <location>
        <begin position="133"/>
        <end position="142"/>
    </location>
</feature>
<accession>A0ABN8Z2R8</accession>
<keyword evidence="3" id="KW-1185">Reference proteome</keyword>
<evidence type="ECO:0000313" key="3">
    <source>
        <dbReference type="Proteomes" id="UP001176941"/>
    </source>
</evidence>
<proteinExistence type="predicted"/>
<dbReference type="Proteomes" id="UP001176941">
    <property type="component" value="Chromosome 28"/>
</dbReference>
<reference evidence="2" key="1">
    <citation type="submission" date="2023-04" db="EMBL/GenBank/DDBJ databases">
        <authorList>
            <consortium name="ELIXIR-Norway"/>
        </authorList>
    </citation>
    <scope>NUCLEOTIDE SEQUENCE [LARGE SCALE GENOMIC DNA]</scope>
</reference>
<name>A0ABN8Z2R8_RANTA</name>
<sequence>MRPPRNFAGQIPGPCLHPGSRLASRFTRCLHTRGKKLHPPDGPLHPADAGAPAGGPRFAVTAGTGEEKGPPYLARVPAQGRCRGSGAPRGGPGVLEVTGRGPATPGPERVGRPPLPEPGARLPRAAGAERAGRSRSRRRSPR</sequence>